<feature type="domain" description="Methyltransferase type 11" evidence="1">
    <location>
        <begin position="241"/>
        <end position="289"/>
    </location>
</feature>
<organism evidence="2 3">
    <name type="scientific">Nostoc edaphicum CCNP1411</name>
    <dbReference type="NCBI Taxonomy" id="1472755"/>
    <lineage>
        <taxon>Bacteria</taxon>
        <taxon>Bacillati</taxon>
        <taxon>Cyanobacteriota</taxon>
        <taxon>Cyanophyceae</taxon>
        <taxon>Nostocales</taxon>
        <taxon>Nostocaceae</taxon>
        <taxon>Nostoc</taxon>
    </lineage>
</organism>
<dbReference type="InterPro" id="IPR013216">
    <property type="entry name" value="Methyltransf_11"/>
</dbReference>
<dbReference type="Pfam" id="PF08241">
    <property type="entry name" value="Methyltransf_11"/>
    <property type="match status" value="1"/>
</dbReference>
<evidence type="ECO:0000313" key="2">
    <source>
        <dbReference type="EMBL" id="QMS87257.1"/>
    </source>
</evidence>
<keyword evidence="2" id="KW-0489">Methyltransferase</keyword>
<dbReference type="RefSeq" id="WP_181930591.1">
    <property type="nucleotide sequence ID" value="NZ_CP054698.1"/>
</dbReference>
<dbReference type="KEGG" id="ned:HUN01_06540"/>
<accession>A0A7D7Q9C9</accession>
<dbReference type="GO" id="GO:0032259">
    <property type="term" value="P:methylation"/>
    <property type="evidence" value="ECO:0007669"/>
    <property type="project" value="UniProtKB-KW"/>
</dbReference>
<dbReference type="SUPFAM" id="SSF53335">
    <property type="entry name" value="S-adenosyl-L-methionine-dependent methyltransferases"/>
    <property type="match status" value="1"/>
</dbReference>
<dbReference type="EMBL" id="CP054698">
    <property type="protein sequence ID" value="QMS87257.1"/>
    <property type="molecule type" value="Genomic_DNA"/>
</dbReference>
<keyword evidence="2" id="KW-0808">Transferase</keyword>
<dbReference type="AlphaFoldDB" id="A0A7D7Q9C9"/>
<gene>
    <name evidence="2" type="ORF">HUN01_06540</name>
</gene>
<dbReference type="Gene3D" id="3.40.50.150">
    <property type="entry name" value="Vaccinia Virus protein VP39"/>
    <property type="match status" value="1"/>
</dbReference>
<dbReference type="InterPro" id="IPR029063">
    <property type="entry name" value="SAM-dependent_MTases_sf"/>
</dbReference>
<keyword evidence="3" id="KW-1185">Reference proteome</keyword>
<reference evidence="3" key="1">
    <citation type="submission" date="2020-06" db="EMBL/GenBank/DDBJ databases">
        <title>Nostoc edaphicum CCNP1411 genome.</title>
        <authorList>
            <person name="Fidor A."/>
            <person name="Grabski M."/>
            <person name="Gawor J."/>
            <person name="Gromadka R."/>
            <person name="Wegrzyn G."/>
            <person name="Mazur-Marzec H."/>
        </authorList>
    </citation>
    <scope>NUCLEOTIDE SEQUENCE [LARGE SCALE GENOMIC DNA]</scope>
    <source>
        <strain evidence="3">CCNP1411</strain>
    </source>
</reference>
<evidence type="ECO:0000313" key="3">
    <source>
        <dbReference type="Proteomes" id="UP000514713"/>
    </source>
</evidence>
<evidence type="ECO:0000259" key="1">
    <source>
        <dbReference type="Pfam" id="PF08241"/>
    </source>
</evidence>
<dbReference type="GO" id="GO:0008757">
    <property type="term" value="F:S-adenosylmethionine-dependent methyltransferase activity"/>
    <property type="evidence" value="ECO:0007669"/>
    <property type="project" value="InterPro"/>
</dbReference>
<proteinExistence type="predicted"/>
<protein>
    <submittedName>
        <fullName evidence="2">Methyltransferase domain-containing protein</fullName>
    </submittedName>
</protein>
<dbReference type="Proteomes" id="UP000514713">
    <property type="component" value="Chromosome"/>
</dbReference>
<sequence>MPKQYVPNVFLKIEDSQLYAIFAWSQRTAEIVISKSWLTILEIFVHEHSLENAYQIFQKVKYASIPEKVIQELDEYEQLLQDAIVFLADGSLTIFGKGFRSFIEKEMQFELGSLSRETYQVLPQLFSQYKLEDDLESIENIEDFRKLVEHLENLGFLSPATGSIDWGDLKKAVPICQAFGLTRGKPVDRYYLSKFLEEIQTQIGGNILEIGGTPKDKDFYKINQGASYQILNLEAGPGIDIVGDAHDVSVIKPESLDSVIIFNVLEHCYAPWVVVENIYTWLKPGGKCFAMVPSAIRVHATPVDYWRPLPDAFAWMFRNFSQQKLYVYGNPTTVIASYHGIAVEELTSEELDAYHPDYPVATCILAEK</sequence>
<name>A0A7D7Q9C9_9NOSO</name>